<evidence type="ECO:0008006" key="3">
    <source>
        <dbReference type="Google" id="ProtNLM"/>
    </source>
</evidence>
<sequence length="223" mass="23557">MKAFSIRCDSPILVAEFTRPHAMLSWSLTRPGFTSANSVAWLHVRDDDLPLGLDPVQFLRDRMSAAGLDDAVHLMTSRDIRKHHVAEASVGLAAATCLATVGLGNAARVGSAPALHDRAGTINLLVHVDRPLSQAAFVETVSIAAQARTVALVELEWKPHGEVVTGTGTDCIVVAAPAGNPEEQFAGLHTDIGSAVGRATYDAITFGAKAWIAEQPPLGLAER</sequence>
<dbReference type="EMBL" id="SSNY01000012">
    <property type="protein sequence ID" value="THF55310.1"/>
    <property type="molecule type" value="Genomic_DNA"/>
</dbReference>
<accession>A0ABY2Q2U1</accession>
<dbReference type="Proteomes" id="UP000306441">
    <property type="component" value="Unassembled WGS sequence"/>
</dbReference>
<keyword evidence="2" id="KW-1185">Reference proteome</keyword>
<dbReference type="PANTHER" id="PTHR35336">
    <property type="entry name" value="ADENOSYLCOBINAMIDE AMIDOHYDROLASE"/>
    <property type="match status" value="1"/>
</dbReference>
<evidence type="ECO:0000313" key="1">
    <source>
        <dbReference type="EMBL" id="THF55310.1"/>
    </source>
</evidence>
<dbReference type="InterPro" id="IPR052209">
    <property type="entry name" value="CbiZ"/>
</dbReference>
<protein>
    <recommendedName>
        <fullName evidence="3">Adenosylcobinamide amidohydrolase</fullName>
    </recommendedName>
</protein>
<dbReference type="PANTHER" id="PTHR35336:SF5">
    <property type="entry name" value="ADENOSYLCOBINAMIDE AMIDOHYDROLASE"/>
    <property type="match status" value="1"/>
</dbReference>
<dbReference type="InterPro" id="IPR002808">
    <property type="entry name" value="AdoCbi_amidolase"/>
</dbReference>
<dbReference type="RefSeq" id="WP_136359734.1">
    <property type="nucleotide sequence ID" value="NZ_SSNY01000012.1"/>
</dbReference>
<comment type="caution">
    <text evidence="1">The sequence shown here is derived from an EMBL/GenBank/DDBJ whole genome shotgun (WGS) entry which is preliminary data.</text>
</comment>
<reference evidence="1 2" key="1">
    <citation type="submission" date="2019-04" db="EMBL/GenBank/DDBJ databases">
        <title>Mesorhizobium composti sp. nov., isolated from compost.</title>
        <authorList>
            <person name="Lin S.-Y."/>
            <person name="Hameed A."/>
            <person name="Hsieh Y.-T."/>
            <person name="Young C.-C."/>
        </authorList>
    </citation>
    <scope>NUCLEOTIDE SEQUENCE [LARGE SCALE GENOMIC DNA]</scope>
    <source>
        <strain evidence="1 2">CC-YTH430</strain>
    </source>
</reference>
<proteinExistence type="predicted"/>
<evidence type="ECO:0000313" key="2">
    <source>
        <dbReference type="Proteomes" id="UP000306441"/>
    </source>
</evidence>
<organism evidence="1 2">
    <name type="scientific">Ollibium composti</name>
    <dbReference type="NCBI Taxonomy" id="2675109"/>
    <lineage>
        <taxon>Bacteria</taxon>
        <taxon>Pseudomonadati</taxon>
        <taxon>Pseudomonadota</taxon>
        <taxon>Alphaproteobacteria</taxon>
        <taxon>Hyphomicrobiales</taxon>
        <taxon>Phyllobacteriaceae</taxon>
        <taxon>Ollibium</taxon>
    </lineage>
</organism>
<gene>
    <name evidence="1" type="ORF">E6C48_18900</name>
</gene>
<dbReference type="Pfam" id="PF01955">
    <property type="entry name" value="CbiZ"/>
    <property type="match status" value="1"/>
</dbReference>
<name>A0ABY2Q2U1_9HYPH</name>